<name>A0A0L8H0U5_OCTBM</name>
<gene>
    <name evidence="1" type="ORF">OCBIM_22024658mg</name>
</gene>
<dbReference type="AlphaFoldDB" id="A0A0L8H0U5"/>
<dbReference type="EMBL" id="KQ419607">
    <property type="protein sequence ID" value="KOF82912.1"/>
    <property type="molecule type" value="Genomic_DNA"/>
</dbReference>
<dbReference type="EMBL" id="KQ419607">
    <property type="protein sequence ID" value="KOF82910.1"/>
    <property type="molecule type" value="Genomic_DNA"/>
</dbReference>
<proteinExistence type="predicted"/>
<organism evidence="1">
    <name type="scientific">Octopus bimaculoides</name>
    <name type="common">California two-spotted octopus</name>
    <dbReference type="NCBI Taxonomy" id="37653"/>
    <lineage>
        <taxon>Eukaryota</taxon>
        <taxon>Metazoa</taxon>
        <taxon>Spiralia</taxon>
        <taxon>Lophotrochozoa</taxon>
        <taxon>Mollusca</taxon>
        <taxon>Cephalopoda</taxon>
        <taxon>Coleoidea</taxon>
        <taxon>Octopodiformes</taxon>
        <taxon>Octopoda</taxon>
        <taxon>Incirrata</taxon>
        <taxon>Octopodidae</taxon>
        <taxon>Octopus</taxon>
    </lineage>
</organism>
<accession>A0A0L8H0U5</accession>
<sequence length="53" mass="6395">MLYMKDSADHYVNGRAEELKTVSLSYFSDFYFFIFRFFSECANDEISLFLWPC</sequence>
<reference evidence="1" key="1">
    <citation type="submission" date="2015-07" db="EMBL/GenBank/DDBJ databases">
        <title>MeaNS - Measles Nucleotide Surveillance Program.</title>
        <authorList>
            <person name="Tran T."/>
            <person name="Druce J."/>
        </authorList>
    </citation>
    <scope>NUCLEOTIDE SEQUENCE</scope>
    <source>
        <strain evidence="1">UCB-OBI-ISO-001</strain>
        <tissue evidence="1">Gonad</tissue>
    </source>
</reference>
<evidence type="ECO:0000313" key="1">
    <source>
        <dbReference type="EMBL" id="KOF82911.1"/>
    </source>
</evidence>
<dbReference type="EMBL" id="KQ419607">
    <property type="protein sequence ID" value="KOF82911.1"/>
    <property type="molecule type" value="Genomic_DNA"/>
</dbReference>
<protein>
    <submittedName>
        <fullName evidence="1">Uncharacterized protein</fullName>
    </submittedName>
</protein>